<dbReference type="PANTHER" id="PTHR34388">
    <property type="entry name" value="DNA POLYMERASE III SUBUNIT DELTA"/>
    <property type="match status" value="1"/>
</dbReference>
<dbReference type="PATRIC" id="fig|1629.5.peg.1526"/>
<keyword evidence="5" id="KW-0235">DNA replication</keyword>
<dbReference type="AlphaFoldDB" id="A0A0R2H749"/>
<dbReference type="InterPro" id="IPR048466">
    <property type="entry name" value="DNA_pol3_delta-like_C"/>
</dbReference>
<keyword evidence="6" id="KW-0239">DNA-directed DNA polymerase</keyword>
<feature type="domain" description="DNA polymerase III delta subunit-like C-terminal" evidence="10">
    <location>
        <begin position="219"/>
        <end position="335"/>
    </location>
</feature>
<organism evidence="11 12">
    <name type="scientific">Weissella viridescens</name>
    <name type="common">Lactobacillus viridescens</name>
    <dbReference type="NCBI Taxonomy" id="1629"/>
    <lineage>
        <taxon>Bacteria</taxon>
        <taxon>Bacillati</taxon>
        <taxon>Bacillota</taxon>
        <taxon>Bacilli</taxon>
        <taxon>Lactobacillales</taxon>
        <taxon>Lactobacillaceae</taxon>
        <taxon>Weissella</taxon>
    </lineage>
</organism>
<evidence type="ECO:0000256" key="8">
    <source>
        <dbReference type="ARBA" id="ARBA00049244"/>
    </source>
</evidence>
<keyword evidence="3" id="KW-0808">Transferase</keyword>
<feature type="domain" description="DNA polymerase III delta N-terminal" evidence="9">
    <location>
        <begin position="21"/>
        <end position="144"/>
    </location>
</feature>
<dbReference type="GO" id="GO:0003677">
    <property type="term" value="F:DNA binding"/>
    <property type="evidence" value="ECO:0007669"/>
    <property type="project" value="InterPro"/>
</dbReference>
<dbReference type="GO" id="GO:0006261">
    <property type="term" value="P:DNA-templated DNA replication"/>
    <property type="evidence" value="ECO:0007669"/>
    <property type="project" value="TreeGrafter"/>
</dbReference>
<dbReference type="Proteomes" id="UP000051992">
    <property type="component" value="Unassembled WGS sequence"/>
</dbReference>
<protein>
    <recommendedName>
        <fullName evidence="2">DNA polymerase III subunit delta</fullName>
        <ecNumber evidence="1">2.7.7.7</ecNumber>
    </recommendedName>
</protein>
<dbReference type="InterPro" id="IPR005790">
    <property type="entry name" value="DNA_polIII_delta"/>
</dbReference>
<accession>A0A0R2H749</accession>
<comment type="caution">
    <text evidence="11">The sequence shown here is derived from an EMBL/GenBank/DDBJ whole genome shotgun (WGS) entry which is preliminary data.</text>
</comment>
<evidence type="ECO:0000313" key="11">
    <source>
        <dbReference type="EMBL" id="KRN45706.1"/>
    </source>
</evidence>
<gene>
    <name evidence="11" type="ORF">IV50_GL001513</name>
</gene>
<evidence type="ECO:0000259" key="10">
    <source>
        <dbReference type="Pfam" id="PF21694"/>
    </source>
</evidence>
<evidence type="ECO:0000256" key="2">
    <source>
        <dbReference type="ARBA" id="ARBA00017703"/>
    </source>
</evidence>
<dbReference type="Pfam" id="PF06144">
    <property type="entry name" value="DNA_pol3_delta"/>
    <property type="match status" value="1"/>
</dbReference>
<dbReference type="InterPro" id="IPR027417">
    <property type="entry name" value="P-loop_NTPase"/>
</dbReference>
<dbReference type="PANTHER" id="PTHR34388:SF1">
    <property type="entry name" value="DNA POLYMERASE III SUBUNIT DELTA"/>
    <property type="match status" value="1"/>
</dbReference>
<evidence type="ECO:0000259" key="9">
    <source>
        <dbReference type="Pfam" id="PF06144"/>
    </source>
</evidence>
<evidence type="ECO:0000256" key="5">
    <source>
        <dbReference type="ARBA" id="ARBA00022705"/>
    </source>
</evidence>
<keyword evidence="4" id="KW-0548">Nucleotidyltransferase</keyword>
<evidence type="ECO:0000256" key="3">
    <source>
        <dbReference type="ARBA" id="ARBA00022679"/>
    </source>
</evidence>
<dbReference type="GO" id="GO:0009360">
    <property type="term" value="C:DNA polymerase III complex"/>
    <property type="evidence" value="ECO:0007669"/>
    <property type="project" value="InterPro"/>
</dbReference>
<sequence length="341" mass="39116">MAINLTQLEQNIKAGQIDPIYLIQGNDQYLLDVVRHLFINLIPNEDRMLNLAQFDMRETALSVAIDDAKSVPFFGDRRVVIIDQAQFLTGESSRGKIEHNVDDLIEYVKQPEPQTVLIIIAPYDKLDGRKKVTKLLKERATYLSFVDFSERDLQKMVEHNLHEDGYVIDGDALQLLFRLTDMSVTAVMNELKKLKLYALETKHIDAASVDALVTRTLSQNVFELIDNLLNQNLRQAVELYHELLFSGEEPLRLLGAMISQFRLLIQVKTSKQSEQGLATALKVHPYRVKLAKKTVRRFSYKALSGAFLGLSEMEKELKSTQKDPEMLFELFVLRYQNDLKS</sequence>
<dbReference type="EC" id="2.7.7.7" evidence="1"/>
<dbReference type="Gene3D" id="3.40.50.300">
    <property type="entry name" value="P-loop containing nucleotide triphosphate hydrolases"/>
    <property type="match status" value="1"/>
</dbReference>
<dbReference type="GO" id="GO:0003887">
    <property type="term" value="F:DNA-directed DNA polymerase activity"/>
    <property type="evidence" value="ECO:0007669"/>
    <property type="project" value="UniProtKB-KW"/>
</dbReference>
<keyword evidence="12" id="KW-1185">Reference proteome</keyword>
<dbReference type="EMBL" id="JQBM01000007">
    <property type="protein sequence ID" value="KRN45706.1"/>
    <property type="molecule type" value="Genomic_DNA"/>
</dbReference>
<evidence type="ECO:0000256" key="7">
    <source>
        <dbReference type="ARBA" id="ARBA00034754"/>
    </source>
</evidence>
<dbReference type="Gene3D" id="1.20.272.10">
    <property type="match status" value="1"/>
</dbReference>
<reference evidence="11 12" key="1">
    <citation type="journal article" date="2015" name="Genome Announc.">
        <title>Expanding the biotechnology potential of lactobacilli through comparative genomics of 213 strains and associated genera.</title>
        <authorList>
            <person name="Sun Z."/>
            <person name="Harris H.M."/>
            <person name="McCann A."/>
            <person name="Guo C."/>
            <person name="Argimon S."/>
            <person name="Zhang W."/>
            <person name="Yang X."/>
            <person name="Jeffery I.B."/>
            <person name="Cooney J.C."/>
            <person name="Kagawa T.F."/>
            <person name="Liu W."/>
            <person name="Song Y."/>
            <person name="Salvetti E."/>
            <person name="Wrobel A."/>
            <person name="Rasinkangas P."/>
            <person name="Parkhill J."/>
            <person name="Rea M.C."/>
            <person name="O'Sullivan O."/>
            <person name="Ritari J."/>
            <person name="Douillard F.P."/>
            <person name="Paul Ross R."/>
            <person name="Yang R."/>
            <person name="Briner A.E."/>
            <person name="Felis G.E."/>
            <person name="de Vos W.M."/>
            <person name="Barrangou R."/>
            <person name="Klaenhammer T.R."/>
            <person name="Caufield P.W."/>
            <person name="Cui Y."/>
            <person name="Zhang H."/>
            <person name="O'Toole P.W."/>
        </authorList>
    </citation>
    <scope>NUCLEOTIDE SEQUENCE [LARGE SCALE GENOMIC DNA]</scope>
    <source>
        <strain evidence="11 12">DSM 20410</strain>
    </source>
</reference>
<dbReference type="Pfam" id="PF21694">
    <property type="entry name" value="DNA_pol3_delta_C"/>
    <property type="match status" value="1"/>
</dbReference>
<dbReference type="RefSeq" id="WP_057747202.1">
    <property type="nucleotide sequence ID" value="NZ_BJLU01000014.1"/>
</dbReference>
<dbReference type="NCBIfam" id="TIGR01128">
    <property type="entry name" value="holA"/>
    <property type="match status" value="1"/>
</dbReference>
<dbReference type="InterPro" id="IPR008921">
    <property type="entry name" value="DNA_pol3_clamp-load_cplx_C"/>
</dbReference>
<comment type="catalytic activity">
    <reaction evidence="8">
        <text>DNA(n) + a 2'-deoxyribonucleoside 5'-triphosphate = DNA(n+1) + diphosphate</text>
        <dbReference type="Rhea" id="RHEA:22508"/>
        <dbReference type="Rhea" id="RHEA-COMP:17339"/>
        <dbReference type="Rhea" id="RHEA-COMP:17340"/>
        <dbReference type="ChEBI" id="CHEBI:33019"/>
        <dbReference type="ChEBI" id="CHEBI:61560"/>
        <dbReference type="ChEBI" id="CHEBI:173112"/>
        <dbReference type="EC" id="2.7.7.7"/>
    </reaction>
</comment>
<comment type="similarity">
    <text evidence="7">Belongs to the DNA polymerase HolA subunit family.</text>
</comment>
<dbReference type="InterPro" id="IPR010372">
    <property type="entry name" value="DNA_pol3_delta_N"/>
</dbReference>
<dbReference type="Gene3D" id="1.10.8.60">
    <property type="match status" value="1"/>
</dbReference>
<evidence type="ECO:0000256" key="4">
    <source>
        <dbReference type="ARBA" id="ARBA00022695"/>
    </source>
</evidence>
<evidence type="ECO:0000313" key="12">
    <source>
        <dbReference type="Proteomes" id="UP000051992"/>
    </source>
</evidence>
<dbReference type="OrthoDB" id="9775929at2"/>
<name>A0A0R2H749_WEIVI</name>
<dbReference type="SUPFAM" id="SSF48019">
    <property type="entry name" value="post-AAA+ oligomerization domain-like"/>
    <property type="match status" value="1"/>
</dbReference>
<evidence type="ECO:0000256" key="1">
    <source>
        <dbReference type="ARBA" id="ARBA00012417"/>
    </source>
</evidence>
<dbReference type="SUPFAM" id="SSF52540">
    <property type="entry name" value="P-loop containing nucleoside triphosphate hydrolases"/>
    <property type="match status" value="1"/>
</dbReference>
<evidence type="ECO:0000256" key="6">
    <source>
        <dbReference type="ARBA" id="ARBA00022932"/>
    </source>
</evidence>
<proteinExistence type="inferred from homology"/>